<feature type="region of interest" description="Disordered" evidence="2">
    <location>
        <begin position="1390"/>
        <end position="1411"/>
    </location>
</feature>
<protein>
    <submittedName>
        <fullName evidence="3">Uncharacterized protein</fullName>
    </submittedName>
</protein>
<feature type="region of interest" description="Disordered" evidence="2">
    <location>
        <begin position="113"/>
        <end position="238"/>
    </location>
</feature>
<evidence type="ECO:0000256" key="1">
    <source>
        <dbReference type="SAM" id="Coils"/>
    </source>
</evidence>
<feature type="region of interest" description="Disordered" evidence="2">
    <location>
        <begin position="2135"/>
        <end position="2181"/>
    </location>
</feature>
<feature type="compositionally biased region" description="Basic and acidic residues" evidence="2">
    <location>
        <begin position="684"/>
        <end position="701"/>
    </location>
</feature>
<feature type="compositionally biased region" description="Basic and acidic residues" evidence="2">
    <location>
        <begin position="1248"/>
        <end position="1266"/>
    </location>
</feature>
<feature type="region of interest" description="Disordered" evidence="2">
    <location>
        <begin position="1184"/>
        <end position="1266"/>
    </location>
</feature>
<organism evidence="3 4">
    <name type="scientific">Oryctes borbonicus</name>
    <dbReference type="NCBI Taxonomy" id="1629725"/>
    <lineage>
        <taxon>Eukaryota</taxon>
        <taxon>Metazoa</taxon>
        <taxon>Ecdysozoa</taxon>
        <taxon>Arthropoda</taxon>
        <taxon>Hexapoda</taxon>
        <taxon>Insecta</taxon>
        <taxon>Pterygota</taxon>
        <taxon>Neoptera</taxon>
        <taxon>Endopterygota</taxon>
        <taxon>Coleoptera</taxon>
        <taxon>Polyphaga</taxon>
        <taxon>Scarabaeiformia</taxon>
        <taxon>Scarabaeidae</taxon>
        <taxon>Dynastinae</taxon>
        <taxon>Oryctes</taxon>
    </lineage>
</organism>
<feature type="compositionally biased region" description="Basic and acidic residues" evidence="2">
    <location>
        <begin position="1628"/>
        <end position="1648"/>
    </location>
</feature>
<reference evidence="3 4" key="1">
    <citation type="submission" date="2015-09" db="EMBL/GenBank/DDBJ databases">
        <title>Draft genome of the scarab beetle Oryctes borbonicus.</title>
        <authorList>
            <person name="Meyer J.M."/>
            <person name="Markov G.V."/>
            <person name="Baskaran P."/>
            <person name="Herrmann M."/>
            <person name="Sommer R.J."/>
            <person name="Roedelsperger C."/>
        </authorList>
    </citation>
    <scope>NUCLEOTIDE SEQUENCE [LARGE SCALE GENOMIC DNA]</scope>
    <source>
        <strain evidence="3">OB123</strain>
        <tissue evidence="3">Whole animal</tissue>
    </source>
</reference>
<feature type="non-terminal residue" evidence="3">
    <location>
        <position position="1"/>
    </location>
</feature>
<feature type="region of interest" description="Disordered" evidence="2">
    <location>
        <begin position="1628"/>
        <end position="1657"/>
    </location>
</feature>
<feature type="coiled-coil region" evidence="1">
    <location>
        <begin position="1050"/>
        <end position="1077"/>
    </location>
</feature>
<feature type="region of interest" description="Disordered" evidence="2">
    <location>
        <begin position="665"/>
        <end position="761"/>
    </location>
</feature>
<keyword evidence="4" id="KW-1185">Reference proteome</keyword>
<feature type="compositionally biased region" description="Basic and acidic residues" evidence="2">
    <location>
        <begin position="1203"/>
        <end position="1235"/>
    </location>
</feature>
<feature type="compositionally biased region" description="Basic and acidic residues" evidence="2">
    <location>
        <begin position="1795"/>
        <end position="1824"/>
    </location>
</feature>
<feature type="region of interest" description="Disordered" evidence="2">
    <location>
        <begin position="1930"/>
        <end position="1986"/>
    </location>
</feature>
<proteinExistence type="predicted"/>
<feature type="compositionally biased region" description="Basic and acidic residues" evidence="2">
    <location>
        <begin position="114"/>
        <end position="160"/>
    </location>
</feature>
<dbReference type="Proteomes" id="UP000051574">
    <property type="component" value="Unassembled WGS sequence"/>
</dbReference>
<sequence length="2212" mass="252070">TSQESRERYQKGDHQKQILSIRTKFNVNNRGSTFLRRDLINAGWSAPDAESKDKPAVAVAKQGAAMQGIPTSTTTKHLASSEELSLDSPKLERALANDNDLNNLAQQTNAFIDIESRREPDNELRADRESRLTKSKSDEKTKTLSRDSSREDTSRSEEKKAKKGFFGTLKSIVGKSQDRSDSESEKSQKKEKKKEKRKDKKKKPKLPHEKPPLEPPERPPRKPKLPTPPPITDEHPDFADIPYVEASPTEHMNGISEMHDIEPIETTDLDAMNDIPEHVKSAATDLVTDIITTSETKAQEIVEKSPGGKKIIIKEKLKKTIEPKIYDAGEFRVIVTPMKEPKAKDYIKVDVDESKIEIQQTTPAIGPPVRPQRRKEHIYEDIGEPINTQLPTKLILFDDEPIPDIKIQTANLIQSEINFAGWADDKHNIYKPVEIKEKEHTLTRSSKRHGKLFGFLGKKSSKEVDESDNENNSQKEIIEKQDREPSKERTIKADSLSDDDGADQKKGGFFGIFGKKSKKEDEHKEDKEIFEREPEVAVTFAADTAREKSPEKKVKSEVKELQVAPIEKVDIPPEPKLREKKKLKKEKVLSDSEDESEHKKSGLFGLFGKKGKKDIKEEPPKAIQISEAVIKDMNDTSQFLLNEVKYFEDVKVVSPKPSAELIVVPTEGSKPEVAIKETAQIKSTLDKPEPEVSTQEREKTPVKTKRQKHRPEKRESSVSEDESEGRKSGLFGLFGKKHKKDKSKERSPKPPEVPKMSDETVKQITDTSNFLVKEVEQFDDVRPINGCANGSAIHEPLIIKEQVTRKDKPEEPISKDTKIERTIIKEVGKIDPNSKEEVLTSATQIIRETVTTRSIIEVPSTEKQTKIVDETLVPPVEEKTIIKETIVKSVDGKPVRQEQTIEKVPKQQVNDQLIQALAENASFLQDEINHFDDVKPIPREPLIIKESVEDKRETPVKEIPQELDKKKGGFFGLFGKKPKKDDGKDKKEDEEMLPKDEELKQFMVDSTNFLTNEVSNFEDVRPIIKPIEETFEKVSIVKPIAKVEVQKPEKDQAITEVDKIKEKKDKTELEFQESIEKEKKGFFDIFGKKGKKDEKVKTKDEVSKEIKLSEEAIKGMETSNESLTREITQFDDVKPVTPTIEEKYEKVLIVKSIPFDETQIIEKLSVETPKTSAALEDEVDKLKAVKKAESPEKSSKEATPPRLPKEEVKKEKVGTLEKKKSKKDKPESEESESQKKGGFLGLFGKKSKKEDKEDKPVEKQELSEEVHKNLTATNEFLCKEVAVFEDVRPVIFKTVLESPKAQTQQADVAEAAKTKIVQTNDFLKEEVERFDDVKQIISKAPGELTPKATHVIKETIIVRGDVTDEELQKILDQSDQIKEEPIIKDYVTLDDKGKPQKISKKPSEEDEEEDRKGVFFGLFGKISKKDEQKSAETEVAKLKMSQTDDFLKGEVERFDDVKQILPKSAAKTVSFERKPKEPTPKPTHIIKETIIIQGDLPDEEIKRILDESDQIKEAVAVKEQVTLDKKKKPKEEQAIIEESEVEKKGFFGLFGKKSKKDEVLSDEETTEEARKVIDNCDKFLTDEIARFEDVRPIVKKDVEKIPTESVGSPYDTEVKEDVIVKEQVRLDQKKKPKLDEKASSEEPEEKKSGGFFGLFGRKSKKDDKICDEQTPKEERVNIENCNDFLANEIARFEDVMPVIKKEVLEKPIEGVDSKQTTSQIEDENAKLNRAQTAYFLKEEVDRFNDVKEILPKSPEKSTPKATHVIKERIVIHGDLPDEEIRKILDETDQVKEDAIVKKQVKLDEKKKPKRDEKASSEEPEDKKKAGFFGLFSKKTKKDEAVPDQHATEEAQRVIENTDQFLVTEVSKFDDVKPIIVTEAMDQSTIKIKEPKVNVEHVDQDENAELKKAQTSDFLKEEIKRFHDVKEMFPILPDKSIPKTSQESKPVKEDIIVKEQAKLDKKKKPKRDEKESSEEPEDKKKGGFFGLFGKKTKKDEKVIDEQASKEMRKTIENCDQFLENEVARFEDVMPVIRTEAKEPQQKTESIPLKIKPEKDEEAVLRKVQTADFLKEEVDRFDDVKEILSKSPEKSTPKATHVIKERIVIQGDLGDEEIRKILDEADQVKEDVIVKEQVKLKEKKKPKRDEKASSEEPDDKKKGGGFFGLFGKKSKKDETVTDEKASEEARLAIDNCDQFLANEVARFEDVMPIIEKEV</sequence>
<comment type="caution">
    <text evidence="3">The sequence shown here is derived from an EMBL/GenBank/DDBJ whole genome shotgun (WGS) entry which is preliminary data.</text>
</comment>
<feature type="region of interest" description="Disordered" evidence="2">
    <location>
        <begin position="969"/>
        <end position="995"/>
    </location>
</feature>
<feature type="region of interest" description="Disordered" evidence="2">
    <location>
        <begin position="461"/>
        <end position="531"/>
    </location>
</feature>
<feature type="compositionally biased region" description="Basic residues" evidence="2">
    <location>
        <begin position="702"/>
        <end position="711"/>
    </location>
</feature>
<dbReference type="OrthoDB" id="6784861at2759"/>
<feature type="compositionally biased region" description="Basic and acidic residues" evidence="2">
    <location>
        <begin position="979"/>
        <end position="995"/>
    </location>
</feature>
<keyword evidence="1" id="KW-0175">Coiled coil</keyword>
<feature type="region of interest" description="Disordered" evidence="2">
    <location>
        <begin position="45"/>
        <end position="87"/>
    </location>
</feature>
<feature type="compositionally biased region" description="Basic residues" evidence="2">
    <location>
        <begin position="189"/>
        <end position="205"/>
    </location>
</feature>
<evidence type="ECO:0000313" key="3">
    <source>
        <dbReference type="EMBL" id="KRT79473.1"/>
    </source>
</evidence>
<accession>A0A0T6AWN4</accession>
<feature type="compositionally biased region" description="Basic and acidic residues" evidence="2">
    <location>
        <begin position="518"/>
        <end position="531"/>
    </location>
</feature>
<gene>
    <name evidence="3" type="ORF">AMK59_7604</name>
</gene>
<evidence type="ECO:0000256" key="2">
    <source>
        <dbReference type="SAM" id="MobiDB-lite"/>
    </source>
</evidence>
<feature type="compositionally biased region" description="Polar residues" evidence="2">
    <location>
        <begin position="69"/>
        <end position="78"/>
    </location>
</feature>
<feature type="compositionally biased region" description="Basic and acidic residues" evidence="2">
    <location>
        <begin position="206"/>
        <end position="220"/>
    </location>
</feature>
<feature type="compositionally biased region" description="Basic and acidic residues" evidence="2">
    <location>
        <begin position="1184"/>
        <end position="1196"/>
    </location>
</feature>
<feature type="non-terminal residue" evidence="3">
    <location>
        <position position="2212"/>
    </location>
</feature>
<feature type="compositionally biased region" description="Basic and acidic residues" evidence="2">
    <location>
        <begin position="476"/>
        <end position="492"/>
    </location>
</feature>
<name>A0A0T6AWN4_9SCAR</name>
<evidence type="ECO:0000313" key="4">
    <source>
        <dbReference type="Proteomes" id="UP000051574"/>
    </source>
</evidence>
<feature type="compositionally biased region" description="Basic and acidic residues" evidence="2">
    <location>
        <begin position="586"/>
        <end position="600"/>
    </location>
</feature>
<feature type="compositionally biased region" description="Basic and acidic residues" evidence="2">
    <location>
        <begin position="176"/>
        <end position="188"/>
    </location>
</feature>
<dbReference type="EMBL" id="LJIG01022644">
    <property type="protein sequence ID" value="KRT79473.1"/>
    <property type="molecule type" value="Genomic_DNA"/>
</dbReference>
<feature type="compositionally biased region" description="Basic and acidic residues" evidence="2">
    <location>
        <begin position="2141"/>
        <end position="2156"/>
    </location>
</feature>
<feature type="compositionally biased region" description="Basic and acidic residues" evidence="2">
    <location>
        <begin position="567"/>
        <end position="577"/>
    </location>
</feature>
<feature type="compositionally biased region" description="Basic and acidic residues" evidence="2">
    <location>
        <begin position="1944"/>
        <end position="1958"/>
    </location>
</feature>
<feature type="region of interest" description="Disordered" evidence="2">
    <location>
        <begin position="567"/>
        <end position="605"/>
    </location>
</feature>
<feature type="compositionally biased region" description="Basic and acidic residues" evidence="2">
    <location>
        <begin position="2169"/>
        <end position="2181"/>
    </location>
</feature>
<feature type="region of interest" description="Disordered" evidence="2">
    <location>
        <begin position="1795"/>
        <end position="1829"/>
    </location>
</feature>